<dbReference type="PANTHER" id="PTHR47957">
    <property type="entry name" value="ATP-DEPENDENT HELICASE HRQ1"/>
    <property type="match status" value="1"/>
</dbReference>
<evidence type="ECO:0000313" key="2">
    <source>
        <dbReference type="EMBL" id="MEY8040050.1"/>
    </source>
</evidence>
<dbReference type="Pfam" id="PF09369">
    <property type="entry name" value="MZB"/>
    <property type="match status" value="1"/>
</dbReference>
<keyword evidence="2" id="KW-0547">Nucleotide-binding</keyword>
<dbReference type="Pfam" id="PF00271">
    <property type="entry name" value="Helicase_C"/>
    <property type="match status" value="1"/>
</dbReference>
<evidence type="ECO:0000259" key="1">
    <source>
        <dbReference type="PROSITE" id="PS51194"/>
    </source>
</evidence>
<reference evidence="2 3" key="1">
    <citation type="submission" date="2024-08" db="EMBL/GenBank/DDBJ databases">
        <title>Genome mining of Saccharopolyspora cebuensis PGLac3 from Nigerian medicinal plant.</title>
        <authorList>
            <person name="Ezeobiora C.E."/>
            <person name="Igbokwe N.H."/>
            <person name="Amin D.H."/>
            <person name="Mendie U.E."/>
        </authorList>
    </citation>
    <scope>NUCLEOTIDE SEQUENCE [LARGE SCALE GENOMIC DNA]</scope>
    <source>
        <strain evidence="2 3">PGLac3</strain>
    </source>
</reference>
<keyword evidence="2" id="KW-0378">Hydrolase</keyword>
<keyword evidence="2" id="KW-0347">Helicase</keyword>
<dbReference type="PROSITE" id="PS51194">
    <property type="entry name" value="HELICASE_CTER"/>
    <property type="match status" value="1"/>
</dbReference>
<dbReference type="EMBL" id="JBGEHV010000017">
    <property type="protein sequence ID" value="MEY8040050.1"/>
    <property type="molecule type" value="Genomic_DNA"/>
</dbReference>
<dbReference type="PANTHER" id="PTHR47957:SF3">
    <property type="entry name" value="ATP-DEPENDENT HELICASE HRQ1"/>
    <property type="match status" value="1"/>
</dbReference>
<dbReference type="SMART" id="SM00490">
    <property type="entry name" value="HELICc"/>
    <property type="match status" value="1"/>
</dbReference>
<accession>A0ABV4CG23</accession>
<dbReference type="RefSeq" id="WP_369774787.1">
    <property type="nucleotide sequence ID" value="NZ_JBGEHV010000017.1"/>
</dbReference>
<keyword evidence="3" id="KW-1185">Reference proteome</keyword>
<dbReference type="InterPro" id="IPR001650">
    <property type="entry name" value="Helicase_C-like"/>
</dbReference>
<dbReference type="InterPro" id="IPR018973">
    <property type="entry name" value="MZB"/>
</dbReference>
<name>A0ABV4CG23_9PSEU</name>
<keyword evidence="2" id="KW-0067">ATP-binding</keyword>
<sequence length="832" mass="93255">MRGYRLKASAIEWRAGDGKAGAEDPVRKQVVSEHGPRVNPFFQHLYQEVAGTLSGLHAREHTAQVTTEHRQERETEFRNGELPVLYCSPTMELGIDIASLNAVMLRNVPPTPANYAQRAGRAGRSGHPALVTTYCSTGNAHDQYYFRHREQMVAGSVAPPRLDLANEDLIRSHVQAIWLAELGGEQLDRSIANLLDLSKPDYPLLGELADRTRGPDARERAGQRARRMLAELTDRLETTPWWHEDWVRRVIEDAPARFDAAFDRWRQLYRIALADQEIQNKIILDHSGSQKSRNIANARRREAENQLRLLRNDDTDTVQTDFYSYRYLAAEGFLPGYSFPRLPLRAYVPGQRGLGRDAEFIHRPRFIAVSEFGPGALIYHEGLRYRVNQVQLAPGGDDEAGLDTQAAQHCAACGYLHDETADRCAECDGALAPMMHRLLRLQTVKAQRRERISSDEEERRRAGYELVTSYQFQQHGSRPARIDAKVTDQDGPLLELRYGDTATVRVTNLGHRRRRSGGDSDGYWIDVHSGRWLSERQAVDATPDSAELDPLEKVTHPQKVIPYVEDHRNILIARLAGRSVDRATATTLMYALERGIEAEFQLEDSELSAELLPDDEERGRALFIESSEGGAGVLRRLVEEPGAFRKAARRALDICHFDPDTGEDTGGKLSDEGERCARGCYDCLLSYGNQTKHLLIDRHRAKDFLLSFAAADTELNDNHEDPTEAWGQAIDDAHCDRAVAQFLTWLADRDYRRPDEVVATVEGVPVDLVYRLATGPVAVLVEGAGHAGGRDDDAVDDVRDSGWNVIMIGGPDTFEHVVARYPSVFGPGRGAR</sequence>
<proteinExistence type="predicted"/>
<dbReference type="SUPFAM" id="SSF52540">
    <property type="entry name" value="P-loop containing nucleoside triphosphate hydrolases"/>
    <property type="match status" value="1"/>
</dbReference>
<comment type="caution">
    <text evidence="2">The sequence shown here is derived from an EMBL/GenBank/DDBJ whole genome shotgun (WGS) entry which is preliminary data.</text>
</comment>
<gene>
    <name evidence="2" type="ORF">AB8O55_11645</name>
</gene>
<dbReference type="GO" id="GO:0004386">
    <property type="term" value="F:helicase activity"/>
    <property type="evidence" value="ECO:0007669"/>
    <property type="project" value="UniProtKB-KW"/>
</dbReference>
<dbReference type="Gene3D" id="3.40.50.300">
    <property type="entry name" value="P-loop containing nucleotide triphosphate hydrolases"/>
    <property type="match status" value="1"/>
</dbReference>
<feature type="domain" description="Helicase C-terminal" evidence="1">
    <location>
        <begin position="26"/>
        <end position="170"/>
    </location>
</feature>
<dbReference type="Proteomes" id="UP001564626">
    <property type="component" value="Unassembled WGS sequence"/>
</dbReference>
<evidence type="ECO:0000313" key="3">
    <source>
        <dbReference type="Proteomes" id="UP001564626"/>
    </source>
</evidence>
<protein>
    <submittedName>
        <fullName evidence="2">Helicase-related protein</fullName>
    </submittedName>
</protein>
<organism evidence="2 3">
    <name type="scientific">Saccharopolyspora cebuensis</name>
    <dbReference type="NCBI Taxonomy" id="418759"/>
    <lineage>
        <taxon>Bacteria</taxon>
        <taxon>Bacillati</taxon>
        <taxon>Actinomycetota</taxon>
        <taxon>Actinomycetes</taxon>
        <taxon>Pseudonocardiales</taxon>
        <taxon>Pseudonocardiaceae</taxon>
        <taxon>Saccharopolyspora</taxon>
    </lineage>
</organism>
<dbReference type="InterPro" id="IPR027417">
    <property type="entry name" value="P-loop_NTPase"/>
</dbReference>